<feature type="transmembrane region" description="Helical" evidence="1">
    <location>
        <begin position="20"/>
        <end position="52"/>
    </location>
</feature>
<dbReference type="AlphaFoldDB" id="D2RFC3"/>
<evidence type="ECO:0000256" key="1">
    <source>
        <dbReference type="SAM" id="Phobius"/>
    </source>
</evidence>
<gene>
    <name evidence="2" type="ordered locus">Arcpr_1773</name>
</gene>
<dbReference type="Proteomes" id="UP000001901">
    <property type="component" value="Chromosome"/>
</dbReference>
<evidence type="ECO:0000313" key="3">
    <source>
        <dbReference type="Proteomes" id="UP000001901"/>
    </source>
</evidence>
<dbReference type="KEGG" id="apo:Arcpr_1773"/>
<dbReference type="PaxDb" id="572546-Arcpr_1773"/>
<proteinExistence type="predicted"/>
<protein>
    <submittedName>
        <fullName evidence="2">Uncharacterized protein</fullName>
    </submittedName>
</protein>
<keyword evidence="1" id="KW-0812">Transmembrane</keyword>
<organism evidence="2 3">
    <name type="scientific">Archaeoglobus profundus (strain DSM 5631 / JCM 9629 / NBRC 100127 / Av18)</name>
    <dbReference type="NCBI Taxonomy" id="572546"/>
    <lineage>
        <taxon>Archaea</taxon>
        <taxon>Methanobacteriati</taxon>
        <taxon>Methanobacteriota</taxon>
        <taxon>Archaeoglobi</taxon>
        <taxon>Archaeoglobales</taxon>
        <taxon>Archaeoglobaceae</taxon>
        <taxon>Archaeoglobus</taxon>
    </lineage>
</organism>
<keyword evidence="3" id="KW-1185">Reference proteome</keyword>
<accession>D2RFC3</accession>
<reference evidence="2 3" key="1">
    <citation type="journal article" date="2010" name="Stand. Genomic Sci.">
        <title>Complete genome sequence of Archaeoglobus profundus type strain (AV18).</title>
        <authorList>
            <person name="von Jan M."/>
            <person name="Lapidus A."/>
            <person name="Del Rio T.G."/>
            <person name="Copeland A."/>
            <person name="Tice H."/>
            <person name="Cheng J.F."/>
            <person name="Lucas S."/>
            <person name="Chen F."/>
            <person name="Nolan M."/>
            <person name="Goodwin L."/>
            <person name="Han C."/>
            <person name="Pitluck S."/>
            <person name="Liolios K."/>
            <person name="Ivanova N."/>
            <person name="Mavromatis K."/>
            <person name="Ovchinnikova G."/>
            <person name="Chertkov O."/>
            <person name="Pati A."/>
            <person name="Chen A."/>
            <person name="Palaniappan K."/>
            <person name="Land M."/>
            <person name="Hauser L."/>
            <person name="Chang Y.J."/>
            <person name="Jeffries C.D."/>
            <person name="Saunders E."/>
            <person name="Brettin T."/>
            <person name="Detter J.C."/>
            <person name="Chain P."/>
            <person name="Eichinger K."/>
            <person name="Huber H."/>
            <person name="Spring S."/>
            <person name="Rohde M."/>
            <person name="Goker M."/>
            <person name="Wirth R."/>
            <person name="Woyke T."/>
            <person name="Bristow J."/>
            <person name="Eisen J.A."/>
            <person name="Markowitz V."/>
            <person name="Hugenholtz P."/>
            <person name="Kyrpides N.C."/>
            <person name="Klenk H.P."/>
        </authorList>
    </citation>
    <scope>NUCLEOTIDE SEQUENCE [LARGE SCALE GENOMIC DNA]</scope>
    <source>
        <strain evidence="3">DSM 5631 / JCM 9629 / NBRC 100127 / Av18</strain>
    </source>
</reference>
<evidence type="ECO:0000313" key="2">
    <source>
        <dbReference type="EMBL" id="ADB58817.1"/>
    </source>
</evidence>
<sequence>MVDVTWDIIKAGIAIMAGTYAMGMLFLLLIAISAIIFSAIILGILKLAEGIIHVAKRIRKRRTE</sequence>
<keyword evidence="1" id="KW-0472">Membrane</keyword>
<dbReference type="EMBL" id="CP001857">
    <property type="protein sequence ID" value="ADB58817.1"/>
    <property type="molecule type" value="Genomic_DNA"/>
</dbReference>
<dbReference type="HOGENOM" id="CLU_2856899_0_0_2"/>
<dbReference type="GeneID" id="8740468"/>
<keyword evidence="1" id="KW-1133">Transmembrane helix</keyword>
<name>D2RFC3_ARCPA</name>
<dbReference type="RefSeq" id="WP_012941152.1">
    <property type="nucleotide sequence ID" value="NC_013741.1"/>
</dbReference>